<evidence type="ECO:0000313" key="4">
    <source>
        <dbReference type="EMBL" id="CAB4820612.1"/>
    </source>
</evidence>
<dbReference type="GO" id="GO:0005737">
    <property type="term" value="C:cytoplasm"/>
    <property type="evidence" value="ECO:0007669"/>
    <property type="project" value="TreeGrafter"/>
</dbReference>
<dbReference type="GO" id="GO:0016831">
    <property type="term" value="F:carboxy-lyase activity"/>
    <property type="evidence" value="ECO:0007669"/>
    <property type="project" value="InterPro"/>
</dbReference>
<dbReference type="InterPro" id="IPR006680">
    <property type="entry name" value="Amidohydro-rel"/>
</dbReference>
<evidence type="ECO:0000313" key="5">
    <source>
        <dbReference type="EMBL" id="CAB4909750.1"/>
    </source>
</evidence>
<dbReference type="EMBL" id="CAFBOS010000031">
    <property type="protein sequence ID" value="CAB4986532.1"/>
    <property type="molecule type" value="Genomic_DNA"/>
</dbReference>
<dbReference type="EMBL" id="CAEZYR010000059">
    <property type="protein sequence ID" value="CAB4748890.1"/>
    <property type="molecule type" value="Genomic_DNA"/>
</dbReference>
<dbReference type="InterPro" id="IPR032466">
    <property type="entry name" value="Metal_Hydrolase"/>
</dbReference>
<protein>
    <submittedName>
        <fullName evidence="4">Unannotated protein</fullName>
    </submittedName>
</protein>
<dbReference type="EMBL" id="CAFABA010000018">
    <property type="protein sequence ID" value="CAB4820612.1"/>
    <property type="molecule type" value="Genomic_DNA"/>
</dbReference>
<sequence>MATSYTTDQVDVIDVDSHYSPPPGFWEAHAPAAFKDRVPRIGDDDQGMPQWLVDGQPFDSIGFNMVRPDGTKAPGNMRALPFFEQMHAGSYDVKARVAWLDEHGIARQIMYPNTGGFSSQMFFTKIADDELRNVCIRTYNDAAAALQEESGGRLVPLSQIPWWDIDEAEKELTRSVVQLGLTAGPTMFSAPEVHGLPPLNQPQWSRFLSTCEDLDVPLSFHIGPPGGGAHKPWVEPGADATTKLATGRGVHLAIYTTNSFLSNSWLISNLVFNGIPLRHPRLKIVSGESGISWLPFLLEAMDFQWHENIEPEDKRDIWHGMTPSEIYRRNFTASFWFEKVALAEHIDFLGADTVMFETDFPHGTSLTDRMTTDVAATIATLTPEVRKKVLHDTAARVYNLR</sequence>
<feature type="domain" description="Amidohydrolase-related" evidence="2">
    <location>
        <begin position="132"/>
        <end position="400"/>
    </location>
</feature>
<organism evidence="4">
    <name type="scientific">freshwater metagenome</name>
    <dbReference type="NCBI Taxonomy" id="449393"/>
    <lineage>
        <taxon>unclassified sequences</taxon>
        <taxon>metagenomes</taxon>
        <taxon>ecological metagenomes</taxon>
    </lineage>
</organism>
<dbReference type="PANTHER" id="PTHR21240:SF28">
    <property type="entry name" value="ISO-OROTATE DECARBOXYLASE (EUROFUNG)"/>
    <property type="match status" value="1"/>
</dbReference>
<evidence type="ECO:0000313" key="3">
    <source>
        <dbReference type="EMBL" id="CAB4748890.1"/>
    </source>
</evidence>
<keyword evidence="1" id="KW-0456">Lyase</keyword>
<dbReference type="AlphaFoldDB" id="A0A6J6ZG57"/>
<gene>
    <name evidence="3" type="ORF">UFOPK2754_01685</name>
    <name evidence="4" type="ORF">UFOPK3139_00676</name>
    <name evidence="5" type="ORF">UFOPK3543_01415</name>
    <name evidence="6" type="ORF">UFOPK3967_00725</name>
</gene>
<name>A0A6J6ZG57_9ZZZZ</name>
<dbReference type="SUPFAM" id="SSF51556">
    <property type="entry name" value="Metallo-dependent hydrolases"/>
    <property type="match status" value="1"/>
</dbReference>
<reference evidence="4" key="1">
    <citation type="submission" date="2020-05" db="EMBL/GenBank/DDBJ databases">
        <authorList>
            <person name="Chiriac C."/>
            <person name="Salcher M."/>
            <person name="Ghai R."/>
            <person name="Kavagutti S V."/>
        </authorList>
    </citation>
    <scope>NUCLEOTIDE SEQUENCE</scope>
</reference>
<dbReference type="Gene3D" id="3.20.20.140">
    <property type="entry name" value="Metal-dependent hydrolases"/>
    <property type="match status" value="1"/>
</dbReference>
<evidence type="ECO:0000313" key="6">
    <source>
        <dbReference type="EMBL" id="CAB4986532.1"/>
    </source>
</evidence>
<dbReference type="EMBL" id="CAFBMH010000046">
    <property type="protein sequence ID" value="CAB4909750.1"/>
    <property type="molecule type" value="Genomic_DNA"/>
</dbReference>
<dbReference type="GO" id="GO:0019748">
    <property type="term" value="P:secondary metabolic process"/>
    <property type="evidence" value="ECO:0007669"/>
    <property type="project" value="TreeGrafter"/>
</dbReference>
<evidence type="ECO:0000259" key="2">
    <source>
        <dbReference type="Pfam" id="PF04909"/>
    </source>
</evidence>
<proteinExistence type="predicted"/>
<accession>A0A6J6ZG57</accession>
<dbReference type="PANTHER" id="PTHR21240">
    <property type="entry name" value="2-AMINO-3-CARBOXYLMUCONATE-6-SEMIALDEHYDE DECARBOXYLASE"/>
    <property type="match status" value="1"/>
</dbReference>
<evidence type="ECO:0000256" key="1">
    <source>
        <dbReference type="ARBA" id="ARBA00023239"/>
    </source>
</evidence>
<dbReference type="InterPro" id="IPR032465">
    <property type="entry name" value="ACMSD"/>
</dbReference>
<dbReference type="Pfam" id="PF04909">
    <property type="entry name" value="Amidohydro_2"/>
    <property type="match status" value="1"/>
</dbReference>
<dbReference type="GO" id="GO:0016787">
    <property type="term" value="F:hydrolase activity"/>
    <property type="evidence" value="ECO:0007669"/>
    <property type="project" value="InterPro"/>
</dbReference>